<sequence length="77" mass="9233">MKETSKHIVEVLNKTKKELEIKRHTRSGNKDLRRTLIISSPYRKLTPNRKKEKKHKPTRRLITTISVEIKRQRTSQD</sequence>
<keyword evidence="2" id="KW-1185">Reference proteome</keyword>
<dbReference type="Proteomes" id="UP000030640">
    <property type="component" value="Unassembled WGS sequence"/>
</dbReference>
<accession>W7A3Z6</accession>
<dbReference type="AlphaFoldDB" id="W7A3Z6"/>
<dbReference type="RefSeq" id="XP_008817115.1">
    <property type="nucleotide sequence ID" value="XM_008818893.1"/>
</dbReference>
<dbReference type="GeneID" id="20038575"/>
<evidence type="ECO:0000313" key="2">
    <source>
        <dbReference type="Proteomes" id="UP000030640"/>
    </source>
</evidence>
<evidence type="ECO:0000313" key="1">
    <source>
        <dbReference type="EMBL" id="EUD66385.1"/>
    </source>
</evidence>
<gene>
    <name evidence="1" type="ORF">C922_03301</name>
</gene>
<dbReference type="EMBL" id="KI965472">
    <property type="protein sequence ID" value="EUD66385.1"/>
    <property type="molecule type" value="Genomic_DNA"/>
</dbReference>
<proteinExistence type="predicted"/>
<organism evidence="1 2">
    <name type="scientific">Plasmodium inui San Antonio 1</name>
    <dbReference type="NCBI Taxonomy" id="1237626"/>
    <lineage>
        <taxon>Eukaryota</taxon>
        <taxon>Sar</taxon>
        <taxon>Alveolata</taxon>
        <taxon>Apicomplexa</taxon>
        <taxon>Aconoidasida</taxon>
        <taxon>Haemosporida</taxon>
        <taxon>Plasmodiidae</taxon>
        <taxon>Plasmodium</taxon>
        <taxon>Plasmodium (Plasmodium)</taxon>
    </lineage>
</organism>
<name>W7A3Z6_9APIC</name>
<dbReference type="VEuPathDB" id="PlasmoDB:C922_03301"/>
<protein>
    <submittedName>
        <fullName evidence="1">Uncharacterized protein</fullName>
    </submittedName>
</protein>
<reference evidence="1 2" key="1">
    <citation type="submission" date="2013-02" db="EMBL/GenBank/DDBJ databases">
        <title>The Genome Sequence of Plasmodium inui San Antonio 1.</title>
        <authorList>
            <consortium name="The Broad Institute Genome Sequencing Platform"/>
            <consortium name="The Broad Institute Genome Sequencing Center for Infectious Disease"/>
            <person name="Neafsey D."/>
            <person name="Cheeseman I."/>
            <person name="Volkman S."/>
            <person name="Adams J."/>
            <person name="Walker B."/>
            <person name="Young S.K."/>
            <person name="Zeng Q."/>
            <person name="Gargeya S."/>
            <person name="Fitzgerald M."/>
            <person name="Haas B."/>
            <person name="Abouelleil A."/>
            <person name="Alvarado L."/>
            <person name="Arachchi H.M."/>
            <person name="Berlin A.M."/>
            <person name="Chapman S.B."/>
            <person name="Dewar J."/>
            <person name="Goldberg J."/>
            <person name="Griggs A."/>
            <person name="Gujja S."/>
            <person name="Hansen M."/>
            <person name="Howarth C."/>
            <person name="Imamovic A."/>
            <person name="Larimer J."/>
            <person name="McCowan C."/>
            <person name="Murphy C."/>
            <person name="Neiman D."/>
            <person name="Pearson M."/>
            <person name="Priest M."/>
            <person name="Roberts A."/>
            <person name="Saif S."/>
            <person name="Shea T."/>
            <person name="Sisk P."/>
            <person name="Sykes S."/>
            <person name="Wortman J."/>
            <person name="Nusbaum C."/>
            <person name="Birren B."/>
        </authorList>
    </citation>
    <scope>NUCLEOTIDE SEQUENCE [LARGE SCALE GENOMIC DNA]</scope>
    <source>
        <strain evidence="1 2">San Antonio 1</strain>
    </source>
</reference>